<reference evidence="8 9" key="1">
    <citation type="submission" date="2017-07" db="EMBL/GenBank/DDBJ databases">
        <title>Paenibacillus herberti R33 genome sequencing and assembly.</title>
        <authorList>
            <person name="Su W."/>
        </authorList>
    </citation>
    <scope>NUCLEOTIDE SEQUENCE [LARGE SCALE GENOMIC DNA]</scope>
    <source>
        <strain evidence="8 9">R33</strain>
    </source>
</reference>
<keyword evidence="3 7" id="KW-0456">Lyase</keyword>
<keyword evidence="2 7" id="KW-0963">Cytoplasm</keyword>
<dbReference type="OrthoDB" id="9778711at2"/>
<dbReference type="SUPFAM" id="SSF51569">
    <property type="entry name" value="Aldolase"/>
    <property type="match status" value="1"/>
</dbReference>
<dbReference type="PANTHER" id="PTHR10889">
    <property type="entry name" value="DEOXYRIBOSE-PHOSPHATE ALDOLASE"/>
    <property type="match status" value="1"/>
</dbReference>
<protein>
    <recommendedName>
        <fullName evidence="7">Deoxyribose-phosphate aldolase</fullName>
        <shortName evidence="7">DERA</shortName>
        <ecNumber evidence="7">4.1.2.4</ecNumber>
    </recommendedName>
    <alternativeName>
        <fullName evidence="7">2-deoxy-D-ribose 5-phosphate aldolase</fullName>
    </alternativeName>
    <alternativeName>
        <fullName evidence="7">Phosphodeoxyriboaldolase</fullName>
        <shortName evidence="7">Deoxyriboaldolase</shortName>
    </alternativeName>
</protein>
<dbReference type="InterPro" id="IPR011343">
    <property type="entry name" value="DeoC"/>
</dbReference>
<dbReference type="UniPathway" id="UPA00002">
    <property type="reaction ID" value="UER00468"/>
</dbReference>
<dbReference type="EMBL" id="NMUQ01000001">
    <property type="protein sequence ID" value="OXM16172.1"/>
    <property type="molecule type" value="Genomic_DNA"/>
</dbReference>
<comment type="subcellular location">
    <subcellularLocation>
        <location evidence="7">Cytoplasm</location>
    </subcellularLocation>
</comment>
<keyword evidence="4 7" id="KW-0704">Schiff base</keyword>
<comment type="function">
    <text evidence="6 7">Catalyzes a reversible aldol reaction between acetaldehyde and D-glyceraldehyde 3-phosphate to generate 2-deoxy-D-ribose 5-phosphate.</text>
</comment>
<evidence type="ECO:0000256" key="1">
    <source>
        <dbReference type="ARBA" id="ARBA00010936"/>
    </source>
</evidence>
<evidence type="ECO:0000256" key="5">
    <source>
        <dbReference type="ARBA" id="ARBA00048791"/>
    </source>
</evidence>
<dbReference type="GO" id="GO:0006018">
    <property type="term" value="P:2-deoxyribose 1-phosphate catabolic process"/>
    <property type="evidence" value="ECO:0007669"/>
    <property type="project" value="UniProtKB-UniRule"/>
</dbReference>
<evidence type="ECO:0000256" key="6">
    <source>
        <dbReference type="ARBA" id="ARBA00056337"/>
    </source>
</evidence>
<dbReference type="GO" id="GO:0005737">
    <property type="term" value="C:cytoplasm"/>
    <property type="evidence" value="ECO:0007669"/>
    <property type="project" value="UniProtKB-SubCell"/>
</dbReference>
<dbReference type="Pfam" id="PF01791">
    <property type="entry name" value="DeoC"/>
    <property type="match status" value="1"/>
</dbReference>
<dbReference type="CDD" id="cd00959">
    <property type="entry name" value="DeoC"/>
    <property type="match status" value="1"/>
</dbReference>
<gene>
    <name evidence="7 8" type="primary">deoC</name>
    <name evidence="8" type="ORF">CGZ75_05590</name>
</gene>
<feature type="active site" description="Schiff-base intermediate with acetaldehyde" evidence="7">
    <location>
        <position position="155"/>
    </location>
</feature>
<proteinExistence type="inferred from homology"/>
<evidence type="ECO:0000256" key="7">
    <source>
        <dbReference type="HAMAP-Rule" id="MF_00114"/>
    </source>
</evidence>
<evidence type="ECO:0000256" key="4">
    <source>
        <dbReference type="ARBA" id="ARBA00023270"/>
    </source>
</evidence>
<dbReference type="InterPro" id="IPR002915">
    <property type="entry name" value="DeoC/FbaB/LacD_aldolase"/>
</dbReference>
<evidence type="ECO:0000313" key="8">
    <source>
        <dbReference type="EMBL" id="OXM16172.1"/>
    </source>
</evidence>
<accession>A0A229P1T3</accession>
<dbReference type="SMART" id="SM01133">
    <property type="entry name" value="DeoC"/>
    <property type="match status" value="1"/>
</dbReference>
<keyword evidence="9" id="KW-1185">Reference proteome</keyword>
<sequence>MQQAQLAAMIDHTLLRADATITEMARLVEEAKTYEFASVCVNPTWVPYAAAELNGSKVKVCTVIGFPLGASTSRTKAFETSDAIAGGATEIDMVINIGALKDGRDDEVESDIRAVVEAAAGKAIVKVIIESCLLSDDEKVRACERAVRAGADFVKTSTGFSTGGATVEDIALMRRTVGPDIGVKASGGVRSLEDMQRMIAAGATRIGASSGVKIMEGGRSETSY</sequence>
<dbReference type="RefSeq" id="WP_089523256.1">
    <property type="nucleotide sequence ID" value="NZ_NMUQ01000001.1"/>
</dbReference>
<dbReference type="GO" id="GO:0004139">
    <property type="term" value="F:deoxyribose-phosphate aldolase activity"/>
    <property type="evidence" value="ECO:0007669"/>
    <property type="project" value="UniProtKB-UniRule"/>
</dbReference>
<dbReference type="GO" id="GO:0016052">
    <property type="term" value="P:carbohydrate catabolic process"/>
    <property type="evidence" value="ECO:0007669"/>
    <property type="project" value="TreeGrafter"/>
</dbReference>
<evidence type="ECO:0000256" key="3">
    <source>
        <dbReference type="ARBA" id="ARBA00023239"/>
    </source>
</evidence>
<dbReference type="InterPro" id="IPR013785">
    <property type="entry name" value="Aldolase_TIM"/>
</dbReference>
<dbReference type="Gene3D" id="3.20.20.70">
    <property type="entry name" value="Aldolase class I"/>
    <property type="match status" value="1"/>
</dbReference>
<dbReference type="PIRSF" id="PIRSF001357">
    <property type="entry name" value="DeoC"/>
    <property type="match status" value="1"/>
</dbReference>
<feature type="active site" description="Proton donor/acceptor" evidence="7">
    <location>
        <position position="184"/>
    </location>
</feature>
<comment type="catalytic activity">
    <reaction evidence="5 7">
        <text>2-deoxy-D-ribose 5-phosphate = D-glyceraldehyde 3-phosphate + acetaldehyde</text>
        <dbReference type="Rhea" id="RHEA:12821"/>
        <dbReference type="ChEBI" id="CHEBI:15343"/>
        <dbReference type="ChEBI" id="CHEBI:59776"/>
        <dbReference type="ChEBI" id="CHEBI:62877"/>
        <dbReference type="EC" id="4.1.2.4"/>
    </reaction>
</comment>
<dbReference type="InterPro" id="IPR028581">
    <property type="entry name" value="DeoC_typeI"/>
</dbReference>
<comment type="pathway">
    <text evidence="7">Carbohydrate degradation; 2-deoxy-D-ribose 1-phosphate degradation; D-glyceraldehyde 3-phosphate and acetaldehyde from 2-deoxy-alpha-D-ribose 1-phosphate: step 2/2.</text>
</comment>
<dbReference type="GO" id="GO:0009264">
    <property type="term" value="P:deoxyribonucleotide catabolic process"/>
    <property type="evidence" value="ECO:0007669"/>
    <property type="project" value="UniProtKB-UniRule"/>
</dbReference>
<name>A0A229P1T3_9BACL</name>
<dbReference type="FunFam" id="3.20.20.70:FF:000044">
    <property type="entry name" value="Deoxyribose-phosphate aldolase"/>
    <property type="match status" value="1"/>
</dbReference>
<comment type="caution">
    <text evidence="8">The sequence shown here is derived from an EMBL/GenBank/DDBJ whole genome shotgun (WGS) entry which is preliminary data.</text>
</comment>
<dbReference type="PANTHER" id="PTHR10889:SF1">
    <property type="entry name" value="DEOXYRIBOSE-PHOSPHATE ALDOLASE"/>
    <property type="match status" value="1"/>
</dbReference>
<comment type="similarity">
    <text evidence="1 7">Belongs to the DeoC/FbaB aldolase family. DeoC type 1 subfamily.</text>
</comment>
<evidence type="ECO:0000256" key="2">
    <source>
        <dbReference type="ARBA" id="ARBA00022490"/>
    </source>
</evidence>
<organism evidence="8 9">
    <name type="scientific">Paenibacillus herberti</name>
    <dbReference type="NCBI Taxonomy" id="1619309"/>
    <lineage>
        <taxon>Bacteria</taxon>
        <taxon>Bacillati</taxon>
        <taxon>Bacillota</taxon>
        <taxon>Bacilli</taxon>
        <taxon>Bacillales</taxon>
        <taxon>Paenibacillaceae</taxon>
        <taxon>Paenibacillus</taxon>
    </lineage>
</organism>
<dbReference type="Proteomes" id="UP000215145">
    <property type="component" value="Unassembled WGS sequence"/>
</dbReference>
<dbReference type="NCBIfam" id="TIGR00126">
    <property type="entry name" value="deoC"/>
    <property type="match status" value="1"/>
</dbReference>
<dbReference type="HAMAP" id="MF_00114">
    <property type="entry name" value="DeoC_type1"/>
    <property type="match status" value="1"/>
</dbReference>
<evidence type="ECO:0000313" key="9">
    <source>
        <dbReference type="Proteomes" id="UP000215145"/>
    </source>
</evidence>
<feature type="active site" description="Proton donor/acceptor" evidence="7">
    <location>
        <position position="92"/>
    </location>
</feature>
<dbReference type="AlphaFoldDB" id="A0A229P1T3"/>
<dbReference type="EC" id="4.1.2.4" evidence="7"/>